<dbReference type="SUPFAM" id="SSF53474">
    <property type="entry name" value="alpha/beta-Hydrolases"/>
    <property type="match status" value="1"/>
</dbReference>
<evidence type="ECO:0000259" key="2">
    <source>
        <dbReference type="Pfam" id="PF12697"/>
    </source>
</evidence>
<feature type="signal peptide" evidence="1">
    <location>
        <begin position="1"/>
        <end position="18"/>
    </location>
</feature>
<keyword evidence="4" id="KW-1185">Reference proteome</keyword>
<feature type="chain" id="PRO_5035436387" description="AB hydrolase-1 domain-containing protein" evidence="1">
    <location>
        <begin position="19"/>
        <end position="414"/>
    </location>
</feature>
<keyword evidence="1" id="KW-0732">Signal</keyword>
<accession>A0A8K0NK56</accession>
<evidence type="ECO:0000256" key="1">
    <source>
        <dbReference type="SAM" id="SignalP"/>
    </source>
</evidence>
<dbReference type="InterPro" id="IPR029058">
    <property type="entry name" value="AB_hydrolase_fold"/>
</dbReference>
<gene>
    <name evidence="3" type="ORF">FFLO_06905</name>
</gene>
<dbReference type="Gene3D" id="3.40.50.1820">
    <property type="entry name" value="alpha/beta hydrolase"/>
    <property type="match status" value="1"/>
</dbReference>
<feature type="domain" description="AB hydrolase-1" evidence="2">
    <location>
        <begin position="131"/>
        <end position="401"/>
    </location>
</feature>
<evidence type="ECO:0000313" key="3">
    <source>
        <dbReference type="EMBL" id="KAG7527468.1"/>
    </source>
</evidence>
<name>A0A8K0NK56_9TREE</name>
<dbReference type="InterPro" id="IPR000073">
    <property type="entry name" value="AB_hydrolase_1"/>
</dbReference>
<proteinExistence type="predicted"/>
<dbReference type="OrthoDB" id="1743579at2759"/>
<protein>
    <recommendedName>
        <fullName evidence="2">AB hydrolase-1 domain-containing protein</fullName>
    </recommendedName>
</protein>
<comment type="caution">
    <text evidence="3">The sequence shown here is derived from an EMBL/GenBank/DDBJ whole genome shotgun (WGS) entry which is preliminary data.</text>
</comment>
<sequence>MRSTLALSFAITASSALASPLLDIRDSRGISNTTGLPASFNQTTGASNATALNCTSFVKTFELTSNNTLLAIPIPTGAKAVSDLVTDFVSVNTNFTGEYLVGSNETTGSYDIWMQYCEPAGGATKNATLELIHGINFDHSYWSFNTSSNGTEYNFIQAAANAGYATLAYDRLGVAQSSKPNGINVTQTATEVAIANAVAEALRNGTLVPGNSVQPAEQVVAIGHSYGSAQSHGLATMHPDAVDAVVLTGFSTNGQGVPLFLSASTYSPASEVNATRFGNYSNEYLLSGTIQGDRQLFFYNGGYDEEVFVKGEAARQTVTIGELLTLGGPIAPPQAASNFTGDVLVVTGSHDLVYCAGGCIRNGTNLPAEVQTLYPNAGSFETYLPAYTGHAINLHYSAPETYAYVFEWLSQHGL</sequence>
<dbReference type="Proteomes" id="UP000812966">
    <property type="component" value="Unassembled WGS sequence"/>
</dbReference>
<reference evidence="3" key="1">
    <citation type="submission" date="2020-04" db="EMBL/GenBank/DDBJ databases">
        <title>Analysis of mating type loci in Filobasidium floriforme.</title>
        <authorList>
            <person name="Nowrousian M."/>
        </authorList>
    </citation>
    <scope>NUCLEOTIDE SEQUENCE</scope>
    <source>
        <strain evidence="3">CBS 6242</strain>
    </source>
</reference>
<dbReference type="EMBL" id="JABELV010000282">
    <property type="protein sequence ID" value="KAG7527468.1"/>
    <property type="molecule type" value="Genomic_DNA"/>
</dbReference>
<dbReference type="Pfam" id="PF12697">
    <property type="entry name" value="Abhydrolase_6"/>
    <property type="match status" value="1"/>
</dbReference>
<evidence type="ECO:0000313" key="4">
    <source>
        <dbReference type="Proteomes" id="UP000812966"/>
    </source>
</evidence>
<organism evidence="3 4">
    <name type="scientific">Filobasidium floriforme</name>
    <dbReference type="NCBI Taxonomy" id="5210"/>
    <lineage>
        <taxon>Eukaryota</taxon>
        <taxon>Fungi</taxon>
        <taxon>Dikarya</taxon>
        <taxon>Basidiomycota</taxon>
        <taxon>Agaricomycotina</taxon>
        <taxon>Tremellomycetes</taxon>
        <taxon>Filobasidiales</taxon>
        <taxon>Filobasidiaceae</taxon>
        <taxon>Filobasidium</taxon>
    </lineage>
</organism>
<dbReference type="AlphaFoldDB" id="A0A8K0NK56"/>